<sequence>MKKNKEQYQSSANLLGDLEKTIIINELMTISFAERDAQWRDSFLSNIAGANLKLGEPEVIMSNDGFPYIQLQTVSTNESFQAYVIDNQLDVLMEQGFGIVINAHLGQPDWAFSYGDLVNLKLNGSFYTDQSTFSTPTSSQQVLGNDEEILVGQPSEEIFPSYLRKHIKEFLQYSGVKNPKIMLIARNYTDEDLVSQDLVFNMMPAQFATEKEFNDLMTTLQWFLPKHYSFFGIDELSIENGFQSL</sequence>
<dbReference type="AlphaFoldDB" id="A0A1I6SVH4"/>
<name>A0A1I6SVH4_9SPHI</name>
<protein>
    <submittedName>
        <fullName evidence="1">Uncharacterized protein</fullName>
    </submittedName>
</protein>
<dbReference type="OrthoDB" id="7564910at2"/>
<accession>A0A1I6SVH4</accession>
<dbReference type="Proteomes" id="UP000198785">
    <property type="component" value="Unassembled WGS sequence"/>
</dbReference>
<dbReference type="RefSeq" id="WP_093365212.1">
    <property type="nucleotide sequence ID" value="NZ_FOZZ01000005.1"/>
</dbReference>
<evidence type="ECO:0000313" key="1">
    <source>
        <dbReference type="EMBL" id="SFS80902.1"/>
    </source>
</evidence>
<proteinExistence type="predicted"/>
<evidence type="ECO:0000313" key="2">
    <source>
        <dbReference type="Proteomes" id="UP000198785"/>
    </source>
</evidence>
<dbReference type="STRING" id="683125.SAMN05660206_105106"/>
<organism evidence="1 2">
    <name type="scientific">Sphingobacterium wenxiniae</name>
    <dbReference type="NCBI Taxonomy" id="683125"/>
    <lineage>
        <taxon>Bacteria</taxon>
        <taxon>Pseudomonadati</taxon>
        <taxon>Bacteroidota</taxon>
        <taxon>Sphingobacteriia</taxon>
        <taxon>Sphingobacteriales</taxon>
        <taxon>Sphingobacteriaceae</taxon>
        <taxon>Sphingobacterium</taxon>
    </lineage>
</organism>
<reference evidence="1 2" key="1">
    <citation type="submission" date="2016-10" db="EMBL/GenBank/DDBJ databases">
        <authorList>
            <person name="de Groot N.N."/>
        </authorList>
    </citation>
    <scope>NUCLEOTIDE SEQUENCE [LARGE SCALE GENOMIC DNA]</scope>
    <source>
        <strain evidence="1 2">DSM 22789</strain>
    </source>
</reference>
<gene>
    <name evidence="1" type="ORF">SAMN05660206_105106</name>
</gene>
<keyword evidence="2" id="KW-1185">Reference proteome</keyword>
<dbReference type="EMBL" id="FOZZ01000005">
    <property type="protein sequence ID" value="SFS80902.1"/>
    <property type="molecule type" value="Genomic_DNA"/>
</dbReference>